<name>A0AAN7ZJQ6_9COLE</name>
<reference evidence="17 18" key="1">
    <citation type="journal article" date="2024" name="Insects">
        <title>An Improved Chromosome-Level Genome Assembly of the Firefly Pyrocoelia pectoralis.</title>
        <authorList>
            <person name="Fu X."/>
            <person name="Meyer-Rochow V.B."/>
            <person name="Ballantyne L."/>
            <person name="Zhu X."/>
        </authorList>
    </citation>
    <scope>NUCLEOTIDE SEQUENCE [LARGE SCALE GENOMIC DNA]</scope>
    <source>
        <strain evidence="17">XCY_ONT2</strain>
    </source>
</reference>
<dbReference type="InterPro" id="IPR059039">
    <property type="entry name" value="ZNF380_CC"/>
</dbReference>
<keyword evidence="7" id="KW-0479">Metal-binding</keyword>
<accession>A0AAN7ZJQ6</accession>
<dbReference type="GO" id="GO:0033314">
    <property type="term" value="P:mitotic DNA replication checkpoint signaling"/>
    <property type="evidence" value="ECO:0007669"/>
    <property type="project" value="TreeGrafter"/>
</dbReference>
<dbReference type="GO" id="GO:0005681">
    <property type="term" value="C:spliceosomal complex"/>
    <property type="evidence" value="ECO:0007669"/>
    <property type="project" value="InterPro"/>
</dbReference>
<dbReference type="Pfam" id="PF12171">
    <property type="entry name" value="zf-C2H2_jaz"/>
    <property type="match status" value="1"/>
</dbReference>
<dbReference type="AlphaFoldDB" id="A0AAN7ZJQ6"/>
<evidence type="ECO:0000256" key="14">
    <source>
        <dbReference type="ARBA" id="ARBA00030672"/>
    </source>
</evidence>
<evidence type="ECO:0000256" key="6">
    <source>
        <dbReference type="ARBA" id="ARBA00022618"/>
    </source>
</evidence>
<evidence type="ECO:0000256" key="4">
    <source>
        <dbReference type="ARBA" id="ARBA00022454"/>
    </source>
</evidence>
<evidence type="ECO:0000313" key="18">
    <source>
        <dbReference type="Proteomes" id="UP001329430"/>
    </source>
</evidence>
<dbReference type="PANTHER" id="PTHR13278:SF0">
    <property type="entry name" value="ZINC FINGER PROTEIN 830"/>
    <property type="match status" value="1"/>
</dbReference>
<sequence>MSAAFKNAKKKVSQVELRRIMNDHKIKKTTKIESPLAKYNDLGQLMCVLCQSIVRSEGVWTVHINSKQHRDKVEEAKRLKETTNNFTTSSKRSLDVTTEAPAKKLKGILKNSKNSTYVDDISSTENDNVGSNVETFKDLTVNSLDNKQDEEMIFDGKDDHSTAIPEGFFDDPKQDAKVRHIDYKDPIEEEWEKFQRAIRDANNESANIIAEDHEEATNERQLDEIDEQMKNWSKYYPQIEKITFLATCF</sequence>
<dbReference type="GO" id="GO:0008270">
    <property type="term" value="F:zinc ion binding"/>
    <property type="evidence" value="ECO:0007669"/>
    <property type="project" value="UniProtKB-KW"/>
</dbReference>
<feature type="domain" description="Zinc finger double-stranded RNA binding" evidence="15">
    <location>
        <begin position="44"/>
        <end position="70"/>
    </location>
</feature>
<keyword evidence="12" id="KW-0539">Nucleus</keyword>
<dbReference type="SUPFAM" id="SSF57667">
    <property type="entry name" value="beta-beta-alpha zinc fingers"/>
    <property type="match status" value="1"/>
</dbReference>
<evidence type="ECO:0000259" key="16">
    <source>
        <dbReference type="Pfam" id="PF23406"/>
    </source>
</evidence>
<keyword evidence="9" id="KW-0498">Mitosis</keyword>
<proteinExistence type="predicted"/>
<evidence type="ECO:0000256" key="12">
    <source>
        <dbReference type="ARBA" id="ARBA00023242"/>
    </source>
</evidence>
<dbReference type="Pfam" id="PF23406">
    <property type="entry name" value="ZNF380_CC"/>
    <property type="match status" value="1"/>
</dbReference>
<evidence type="ECO:0000256" key="13">
    <source>
        <dbReference type="ARBA" id="ARBA00023306"/>
    </source>
</evidence>
<keyword evidence="5" id="KW-0217">Developmental protein</keyword>
<dbReference type="GO" id="GO:0003676">
    <property type="term" value="F:nucleic acid binding"/>
    <property type="evidence" value="ECO:0007669"/>
    <property type="project" value="InterPro"/>
</dbReference>
<evidence type="ECO:0000256" key="3">
    <source>
        <dbReference type="ARBA" id="ARBA00017358"/>
    </source>
</evidence>
<comment type="caution">
    <text evidence="17">The sequence shown here is derived from an EMBL/GenBank/DDBJ whole genome shotgun (WGS) entry which is preliminary data.</text>
</comment>
<keyword evidence="13" id="KW-0131">Cell cycle</keyword>
<feature type="domain" description="ZNF380 coiled-coil" evidence="16">
    <location>
        <begin position="164"/>
        <end position="235"/>
    </location>
</feature>
<evidence type="ECO:0000259" key="15">
    <source>
        <dbReference type="Pfam" id="PF12171"/>
    </source>
</evidence>
<dbReference type="EMBL" id="JAVRBK010000001">
    <property type="protein sequence ID" value="KAK5650060.1"/>
    <property type="molecule type" value="Genomic_DNA"/>
</dbReference>
<evidence type="ECO:0000256" key="9">
    <source>
        <dbReference type="ARBA" id="ARBA00022776"/>
    </source>
</evidence>
<comment type="subcellular location">
    <subcellularLocation>
        <location evidence="1">Chromosome</location>
    </subcellularLocation>
    <subcellularLocation>
        <location evidence="2">Nucleus speckle</location>
    </subcellularLocation>
</comment>
<dbReference type="InterPro" id="IPR040050">
    <property type="entry name" value="ZNF830-like"/>
</dbReference>
<evidence type="ECO:0000256" key="1">
    <source>
        <dbReference type="ARBA" id="ARBA00004286"/>
    </source>
</evidence>
<protein>
    <recommendedName>
        <fullName evidence="3">Zinc finger protein 830</fullName>
    </recommendedName>
    <alternativeName>
        <fullName evidence="14">Coiled-coil domain-containing protein 16</fullName>
    </alternativeName>
</protein>
<evidence type="ECO:0000256" key="7">
    <source>
        <dbReference type="ARBA" id="ARBA00022723"/>
    </source>
</evidence>
<keyword evidence="6" id="KW-0132">Cell division</keyword>
<evidence type="ECO:0000256" key="11">
    <source>
        <dbReference type="ARBA" id="ARBA00023054"/>
    </source>
</evidence>
<keyword evidence="8" id="KW-0863">Zinc-finger</keyword>
<evidence type="ECO:0000256" key="10">
    <source>
        <dbReference type="ARBA" id="ARBA00022833"/>
    </source>
</evidence>
<dbReference type="Proteomes" id="UP001329430">
    <property type="component" value="Chromosome 1"/>
</dbReference>
<keyword evidence="18" id="KW-1185">Reference proteome</keyword>
<dbReference type="Gene3D" id="3.30.160.60">
    <property type="entry name" value="Classic Zinc Finger"/>
    <property type="match status" value="1"/>
</dbReference>
<keyword evidence="4" id="KW-0158">Chromosome</keyword>
<dbReference type="InterPro" id="IPR036236">
    <property type="entry name" value="Znf_C2H2_sf"/>
</dbReference>
<evidence type="ECO:0000256" key="8">
    <source>
        <dbReference type="ARBA" id="ARBA00022771"/>
    </source>
</evidence>
<evidence type="ECO:0000313" key="17">
    <source>
        <dbReference type="EMBL" id="KAK5650060.1"/>
    </source>
</evidence>
<evidence type="ECO:0000256" key="2">
    <source>
        <dbReference type="ARBA" id="ARBA00004324"/>
    </source>
</evidence>
<dbReference type="PANTHER" id="PTHR13278">
    <property type="entry name" value="ZINC FINGER PROTEIN 830"/>
    <property type="match status" value="1"/>
</dbReference>
<organism evidence="17 18">
    <name type="scientific">Pyrocoelia pectoralis</name>
    <dbReference type="NCBI Taxonomy" id="417401"/>
    <lineage>
        <taxon>Eukaryota</taxon>
        <taxon>Metazoa</taxon>
        <taxon>Ecdysozoa</taxon>
        <taxon>Arthropoda</taxon>
        <taxon>Hexapoda</taxon>
        <taxon>Insecta</taxon>
        <taxon>Pterygota</taxon>
        <taxon>Neoptera</taxon>
        <taxon>Endopterygota</taxon>
        <taxon>Coleoptera</taxon>
        <taxon>Polyphaga</taxon>
        <taxon>Elateriformia</taxon>
        <taxon>Elateroidea</taxon>
        <taxon>Lampyridae</taxon>
        <taxon>Lampyrinae</taxon>
        <taxon>Pyrocoelia</taxon>
    </lineage>
</organism>
<dbReference type="GO" id="GO:0033260">
    <property type="term" value="P:nuclear DNA replication"/>
    <property type="evidence" value="ECO:0007669"/>
    <property type="project" value="TreeGrafter"/>
</dbReference>
<dbReference type="GO" id="GO:0044773">
    <property type="term" value="P:mitotic DNA damage checkpoint signaling"/>
    <property type="evidence" value="ECO:0007669"/>
    <property type="project" value="TreeGrafter"/>
</dbReference>
<keyword evidence="10" id="KW-0862">Zinc</keyword>
<keyword evidence="11" id="KW-0175">Coiled coil</keyword>
<dbReference type="InterPro" id="IPR022755">
    <property type="entry name" value="Znf_C2H2_jaz"/>
</dbReference>
<evidence type="ECO:0000256" key="5">
    <source>
        <dbReference type="ARBA" id="ARBA00022473"/>
    </source>
</evidence>
<gene>
    <name evidence="17" type="ORF">RI129_001089</name>
</gene>